<dbReference type="AlphaFoldDB" id="A0A1M5C982"/>
<sequence length="267" mass="31101">MKHYTSLLFISSLLFCWMFISCKSTQRLTDWSLVWEENFNQKKGFNEQVWSKIPRGGADWDNYMTDFDSCYAMRKGKLVLRGIVNHTQLNDTAPYLTGGVYSKGKKVFSDGRIEIRVKLDPAKGAWPAIWMLAENADWPVGGEIDIMERLNHDSIVYQTVHSYYTYTLGLREYPKSGSKGMIDPDCYNVFAVEMYPDSLSFYINNIHTFTYPRIQTIEKGQYPFNQPFYLLIDMQLGGSWVGTVDPKELPVEMKVDWVRFYQQKSIK</sequence>
<dbReference type="STRING" id="871325.SAMN05444349_12324"/>
<dbReference type="Proteomes" id="UP000184436">
    <property type="component" value="Unassembled WGS sequence"/>
</dbReference>
<proteinExistence type="inferred from homology"/>
<dbReference type="OrthoDB" id="9809583at2"/>
<protein>
    <submittedName>
        <fullName evidence="3">Glycosyl hydrolases family 16</fullName>
    </submittedName>
</protein>
<dbReference type="PANTHER" id="PTHR10963:SF55">
    <property type="entry name" value="GLYCOSIDE HYDROLASE FAMILY 16 PROTEIN"/>
    <property type="match status" value="1"/>
</dbReference>
<dbReference type="PROSITE" id="PS51762">
    <property type="entry name" value="GH16_2"/>
    <property type="match status" value="1"/>
</dbReference>
<gene>
    <name evidence="3" type="ORF">SAMN05444349_12324</name>
</gene>
<dbReference type="EMBL" id="FQVD01000023">
    <property type="protein sequence ID" value="SHF51216.1"/>
    <property type="molecule type" value="Genomic_DNA"/>
</dbReference>
<organism evidence="3 4">
    <name type="scientific">Bacteroides faecichinchillae</name>
    <dbReference type="NCBI Taxonomy" id="871325"/>
    <lineage>
        <taxon>Bacteria</taxon>
        <taxon>Pseudomonadati</taxon>
        <taxon>Bacteroidota</taxon>
        <taxon>Bacteroidia</taxon>
        <taxon>Bacteroidales</taxon>
        <taxon>Bacteroidaceae</taxon>
        <taxon>Bacteroides</taxon>
    </lineage>
</organism>
<dbReference type="Pfam" id="PF00722">
    <property type="entry name" value="Glyco_hydro_16"/>
    <property type="match status" value="1"/>
</dbReference>
<evidence type="ECO:0000259" key="2">
    <source>
        <dbReference type="PROSITE" id="PS51762"/>
    </source>
</evidence>
<dbReference type="Gene3D" id="2.60.120.200">
    <property type="match status" value="1"/>
</dbReference>
<keyword evidence="3" id="KW-0378">Hydrolase</keyword>
<dbReference type="SUPFAM" id="SSF49899">
    <property type="entry name" value="Concanavalin A-like lectins/glucanases"/>
    <property type="match status" value="1"/>
</dbReference>
<reference evidence="3 4" key="1">
    <citation type="submission" date="2016-11" db="EMBL/GenBank/DDBJ databases">
        <authorList>
            <person name="Jaros S."/>
            <person name="Januszkiewicz K."/>
            <person name="Wedrychowicz H."/>
        </authorList>
    </citation>
    <scope>NUCLEOTIDE SEQUENCE [LARGE SCALE GENOMIC DNA]</scope>
    <source>
        <strain evidence="3 4">DSM 26883</strain>
    </source>
</reference>
<evidence type="ECO:0000313" key="3">
    <source>
        <dbReference type="EMBL" id="SHF51216.1"/>
    </source>
</evidence>
<dbReference type="RefSeq" id="WP_025075216.1">
    <property type="nucleotide sequence ID" value="NZ_FQVD01000023.1"/>
</dbReference>
<dbReference type="PANTHER" id="PTHR10963">
    <property type="entry name" value="GLYCOSYL HYDROLASE-RELATED"/>
    <property type="match status" value="1"/>
</dbReference>
<evidence type="ECO:0000313" key="4">
    <source>
        <dbReference type="Proteomes" id="UP000184436"/>
    </source>
</evidence>
<evidence type="ECO:0000256" key="1">
    <source>
        <dbReference type="ARBA" id="ARBA00006865"/>
    </source>
</evidence>
<dbReference type="CDD" id="cd08023">
    <property type="entry name" value="GH16_laminarinase_like"/>
    <property type="match status" value="1"/>
</dbReference>
<dbReference type="InterPro" id="IPR050546">
    <property type="entry name" value="Glycosyl_Hydrlase_16"/>
</dbReference>
<comment type="similarity">
    <text evidence="1">Belongs to the glycosyl hydrolase 16 family.</text>
</comment>
<dbReference type="InterPro" id="IPR013320">
    <property type="entry name" value="ConA-like_dom_sf"/>
</dbReference>
<name>A0A1M5C982_9BACE</name>
<keyword evidence="4" id="KW-1185">Reference proteome</keyword>
<dbReference type="PROSITE" id="PS51257">
    <property type="entry name" value="PROKAR_LIPOPROTEIN"/>
    <property type="match status" value="1"/>
</dbReference>
<dbReference type="InterPro" id="IPR000757">
    <property type="entry name" value="Beta-glucanase-like"/>
</dbReference>
<feature type="domain" description="GH16" evidence="2">
    <location>
        <begin position="58"/>
        <end position="266"/>
    </location>
</feature>
<dbReference type="GO" id="GO:0004553">
    <property type="term" value="F:hydrolase activity, hydrolyzing O-glycosyl compounds"/>
    <property type="evidence" value="ECO:0007669"/>
    <property type="project" value="InterPro"/>
</dbReference>
<dbReference type="GO" id="GO:0005975">
    <property type="term" value="P:carbohydrate metabolic process"/>
    <property type="evidence" value="ECO:0007669"/>
    <property type="project" value="InterPro"/>
</dbReference>
<accession>A0A1M5C982</accession>